<evidence type="ECO:0000256" key="1">
    <source>
        <dbReference type="SAM" id="MobiDB-lite"/>
    </source>
</evidence>
<evidence type="ECO:0000313" key="2">
    <source>
        <dbReference type="EMBL" id="JAD60208.1"/>
    </source>
</evidence>
<feature type="compositionally biased region" description="Basic and acidic residues" evidence="1">
    <location>
        <begin position="1"/>
        <end position="11"/>
    </location>
</feature>
<name>A0A0A9BDJ6_ARUDO</name>
<reference evidence="2" key="2">
    <citation type="journal article" date="2015" name="Data Brief">
        <title>Shoot transcriptome of the giant reed, Arundo donax.</title>
        <authorList>
            <person name="Barrero R.A."/>
            <person name="Guerrero F.D."/>
            <person name="Moolhuijzen P."/>
            <person name="Goolsby J.A."/>
            <person name="Tidwell J."/>
            <person name="Bellgard S.E."/>
            <person name="Bellgard M.I."/>
        </authorList>
    </citation>
    <scope>NUCLEOTIDE SEQUENCE</scope>
    <source>
        <tissue evidence="2">Shoot tissue taken approximately 20 cm above the soil surface</tissue>
    </source>
</reference>
<organism evidence="2">
    <name type="scientific">Arundo donax</name>
    <name type="common">Giant reed</name>
    <name type="synonym">Donax arundinaceus</name>
    <dbReference type="NCBI Taxonomy" id="35708"/>
    <lineage>
        <taxon>Eukaryota</taxon>
        <taxon>Viridiplantae</taxon>
        <taxon>Streptophyta</taxon>
        <taxon>Embryophyta</taxon>
        <taxon>Tracheophyta</taxon>
        <taxon>Spermatophyta</taxon>
        <taxon>Magnoliopsida</taxon>
        <taxon>Liliopsida</taxon>
        <taxon>Poales</taxon>
        <taxon>Poaceae</taxon>
        <taxon>PACMAD clade</taxon>
        <taxon>Arundinoideae</taxon>
        <taxon>Arundineae</taxon>
        <taxon>Arundo</taxon>
    </lineage>
</organism>
<feature type="compositionally biased region" description="Basic residues" evidence="1">
    <location>
        <begin position="33"/>
        <end position="46"/>
    </location>
</feature>
<reference evidence="2" key="1">
    <citation type="submission" date="2014-09" db="EMBL/GenBank/DDBJ databases">
        <authorList>
            <person name="Magalhaes I.L.F."/>
            <person name="Oliveira U."/>
            <person name="Santos F.R."/>
            <person name="Vidigal T.H.D.A."/>
            <person name="Brescovit A.D."/>
            <person name="Santos A.J."/>
        </authorList>
    </citation>
    <scope>NUCLEOTIDE SEQUENCE</scope>
    <source>
        <tissue evidence="2">Shoot tissue taken approximately 20 cm above the soil surface</tissue>
    </source>
</reference>
<feature type="region of interest" description="Disordered" evidence="1">
    <location>
        <begin position="1"/>
        <end position="46"/>
    </location>
</feature>
<accession>A0A0A9BDJ6</accession>
<dbReference type="EMBL" id="GBRH01237687">
    <property type="protein sequence ID" value="JAD60208.1"/>
    <property type="molecule type" value="Transcribed_RNA"/>
</dbReference>
<proteinExistence type="predicted"/>
<protein>
    <submittedName>
        <fullName evidence="2">Uncharacterized protein</fullName>
    </submittedName>
</protein>
<dbReference type="AlphaFoldDB" id="A0A0A9BDJ6"/>
<sequence>MRRRSRVETEARRRRRHGRQVAAKAERVQRHDTTRRRTSLRSRSGR</sequence>